<evidence type="ECO:0000313" key="2">
    <source>
        <dbReference type="EMBL" id="JAA94528.1"/>
    </source>
</evidence>
<accession>T1E2X4</accession>
<reference evidence="2" key="1">
    <citation type="journal article" date="2013" name="BMC Genomics">
        <title>A deep insight into the sialotranscriptome of the mosquito, Psorophora albipes.</title>
        <authorList>
            <person name="Chagas A.C."/>
            <person name="Calvo E."/>
            <person name="Rios-Velasquez C.M."/>
            <person name="Pessoa F.A."/>
            <person name="Medeiros J.F."/>
            <person name="Ribeiro J.M."/>
        </authorList>
    </citation>
    <scope>NUCLEOTIDE SEQUENCE</scope>
</reference>
<feature type="signal peptide" evidence="1">
    <location>
        <begin position="1"/>
        <end position="25"/>
    </location>
</feature>
<protein>
    <submittedName>
        <fullName evidence="2">Putative secreted protein</fullName>
    </submittedName>
</protein>
<organism evidence="2">
    <name type="scientific">Psorophora albipes</name>
    <dbReference type="NCBI Taxonomy" id="869069"/>
    <lineage>
        <taxon>Eukaryota</taxon>
        <taxon>Metazoa</taxon>
        <taxon>Ecdysozoa</taxon>
        <taxon>Arthropoda</taxon>
        <taxon>Hexapoda</taxon>
        <taxon>Insecta</taxon>
        <taxon>Pterygota</taxon>
        <taxon>Neoptera</taxon>
        <taxon>Endopterygota</taxon>
        <taxon>Diptera</taxon>
        <taxon>Nematocera</taxon>
        <taxon>Culicoidea</taxon>
        <taxon>Culicidae</taxon>
        <taxon>Culicinae</taxon>
        <taxon>Aedini</taxon>
        <taxon>Psorophora</taxon>
    </lineage>
</organism>
<sequence length="69" mass="7133">MKLSIVNAFLVVLCLGCFLSTGVTGAALPAKTNAEPLTNVNNPQEMIQLDAASAGVTPAPNQFVMPFGK</sequence>
<name>T1E2X4_9DIPT</name>
<proteinExistence type="evidence at transcript level"/>
<dbReference type="AlphaFoldDB" id="T1E2X4"/>
<dbReference type="EMBL" id="GALA01000324">
    <property type="protein sequence ID" value="JAA94528.1"/>
    <property type="molecule type" value="mRNA"/>
</dbReference>
<feature type="chain" id="PRO_5004574764" evidence="1">
    <location>
        <begin position="26"/>
        <end position="69"/>
    </location>
</feature>
<evidence type="ECO:0000256" key="1">
    <source>
        <dbReference type="SAM" id="SignalP"/>
    </source>
</evidence>
<keyword evidence="1" id="KW-0732">Signal</keyword>